<proteinExistence type="predicted"/>
<gene>
    <name evidence="1" type="ORF">NDU88_002981</name>
</gene>
<reference evidence="1" key="1">
    <citation type="journal article" date="2022" name="bioRxiv">
        <title>Sequencing and chromosome-scale assembly of the giantPleurodeles waltlgenome.</title>
        <authorList>
            <person name="Brown T."/>
            <person name="Elewa A."/>
            <person name="Iarovenko S."/>
            <person name="Subramanian E."/>
            <person name="Araus A.J."/>
            <person name="Petzold A."/>
            <person name="Susuki M."/>
            <person name="Suzuki K.-i.T."/>
            <person name="Hayashi T."/>
            <person name="Toyoda A."/>
            <person name="Oliveira C."/>
            <person name="Osipova E."/>
            <person name="Leigh N.D."/>
            <person name="Simon A."/>
            <person name="Yun M.H."/>
        </authorList>
    </citation>
    <scope>NUCLEOTIDE SEQUENCE</scope>
    <source>
        <strain evidence="1">20211129_DDA</strain>
        <tissue evidence="1">Liver</tissue>
    </source>
</reference>
<dbReference type="AlphaFoldDB" id="A0AAV7W0U9"/>
<organism evidence="1 2">
    <name type="scientific">Pleurodeles waltl</name>
    <name type="common">Iberian ribbed newt</name>
    <dbReference type="NCBI Taxonomy" id="8319"/>
    <lineage>
        <taxon>Eukaryota</taxon>
        <taxon>Metazoa</taxon>
        <taxon>Chordata</taxon>
        <taxon>Craniata</taxon>
        <taxon>Vertebrata</taxon>
        <taxon>Euteleostomi</taxon>
        <taxon>Amphibia</taxon>
        <taxon>Batrachia</taxon>
        <taxon>Caudata</taxon>
        <taxon>Salamandroidea</taxon>
        <taxon>Salamandridae</taxon>
        <taxon>Pleurodelinae</taxon>
        <taxon>Pleurodeles</taxon>
    </lineage>
</organism>
<dbReference type="EMBL" id="JANPWB010000002">
    <property type="protein sequence ID" value="KAJ1207590.1"/>
    <property type="molecule type" value="Genomic_DNA"/>
</dbReference>
<protein>
    <submittedName>
        <fullName evidence="1">Uncharacterized protein</fullName>
    </submittedName>
</protein>
<name>A0AAV7W0U9_PLEWA</name>
<dbReference type="Proteomes" id="UP001066276">
    <property type="component" value="Chromosome 1_2"/>
</dbReference>
<sequence length="371" mass="40743">MGEGGTWLRVEEQGLDRPLRAGGAVLRSNGAVEVVGAGPARPRFFSPERKRGGPPTPRALLTPTSAEIQQQIENGRWGIPTRHWRGHQALCKDNRGPVDDEFAESEAEWGLALCLAPILGKSPIRAWRASTKGQCEHVLYEPLGRRAVERCVWGPGRERSRCSSAGLPGDGEETLQRRTEEGQHRLRGPLDRGRGCIAQSGGAADTVGTCGLGERRAAHRPGVEAESCPGGPCERRWACQTQTFLWRRRAETPHTSQILLDPSSTQVRGTGHPGGALYKADFTARPRFRYKLRTAGGAHRQAIGEDIRLYARLGGPRRRRVHRVRSKVGPKATPGINSWKGACTLGQCKPGNTLYMNNWGNQRRIYQAPPC</sequence>
<evidence type="ECO:0000313" key="2">
    <source>
        <dbReference type="Proteomes" id="UP001066276"/>
    </source>
</evidence>
<comment type="caution">
    <text evidence="1">The sequence shown here is derived from an EMBL/GenBank/DDBJ whole genome shotgun (WGS) entry which is preliminary data.</text>
</comment>
<keyword evidence="2" id="KW-1185">Reference proteome</keyword>
<evidence type="ECO:0000313" key="1">
    <source>
        <dbReference type="EMBL" id="KAJ1207590.1"/>
    </source>
</evidence>
<accession>A0AAV7W0U9</accession>